<dbReference type="InterPro" id="IPR027417">
    <property type="entry name" value="P-loop_NTPase"/>
</dbReference>
<dbReference type="PANTHER" id="PTHR42855">
    <property type="entry name" value="ABC TRANSPORTER ATP-BINDING SUBUNIT"/>
    <property type="match status" value="1"/>
</dbReference>
<evidence type="ECO:0000256" key="2">
    <source>
        <dbReference type="ARBA" id="ARBA00022741"/>
    </source>
</evidence>
<protein>
    <submittedName>
        <fullName evidence="5">ABC transporter ATP-binding protein</fullName>
    </submittedName>
</protein>
<evidence type="ECO:0000256" key="3">
    <source>
        <dbReference type="ARBA" id="ARBA00022840"/>
    </source>
</evidence>
<feature type="domain" description="ABC transporter" evidence="4">
    <location>
        <begin position="320"/>
        <end position="536"/>
    </location>
</feature>
<dbReference type="FunFam" id="3.40.50.300:FF:000070">
    <property type="entry name" value="Putative ABC transporter ATP-binding component"/>
    <property type="match status" value="1"/>
</dbReference>
<evidence type="ECO:0000259" key="4">
    <source>
        <dbReference type="PROSITE" id="PS50893"/>
    </source>
</evidence>
<evidence type="ECO:0000256" key="1">
    <source>
        <dbReference type="ARBA" id="ARBA00022737"/>
    </source>
</evidence>
<dbReference type="GO" id="GO:0016887">
    <property type="term" value="F:ATP hydrolysis activity"/>
    <property type="evidence" value="ECO:0007669"/>
    <property type="project" value="InterPro"/>
</dbReference>
<dbReference type="EMBL" id="LNQL01000004">
    <property type="protein sequence ID" value="KSU48347.1"/>
    <property type="molecule type" value="Genomic_DNA"/>
</dbReference>
<dbReference type="InterPro" id="IPR003439">
    <property type="entry name" value="ABC_transporter-like_ATP-bd"/>
</dbReference>
<dbReference type="OrthoDB" id="9760950at2"/>
<dbReference type="AlphaFoldDB" id="A0A0V8GDN4"/>
<dbReference type="GO" id="GO:0005524">
    <property type="term" value="F:ATP binding"/>
    <property type="evidence" value="ECO:0007669"/>
    <property type="project" value="UniProtKB-KW"/>
</dbReference>
<comment type="caution">
    <text evidence="5">The sequence shown here is derived from an EMBL/GenBank/DDBJ whole genome shotgun (WGS) entry which is preliminary data.</text>
</comment>
<dbReference type="PANTHER" id="PTHR42855:SF2">
    <property type="entry name" value="DRUG RESISTANCE ABC TRANSPORTER,ATP-BINDING PROTEIN"/>
    <property type="match status" value="1"/>
</dbReference>
<dbReference type="FunFam" id="3.40.50.300:FF:000011">
    <property type="entry name" value="Putative ABC transporter ATP-binding component"/>
    <property type="match status" value="1"/>
</dbReference>
<keyword evidence="2" id="KW-0547">Nucleotide-binding</keyword>
<dbReference type="CDD" id="cd03221">
    <property type="entry name" value="ABCF_EF-3"/>
    <property type="match status" value="2"/>
</dbReference>
<feature type="domain" description="ABC transporter" evidence="4">
    <location>
        <begin position="2"/>
        <end position="252"/>
    </location>
</feature>
<dbReference type="SUPFAM" id="SSF52540">
    <property type="entry name" value="P-loop containing nucleoside triphosphate hydrolases"/>
    <property type="match status" value="2"/>
</dbReference>
<dbReference type="RefSeq" id="WP_058265644.1">
    <property type="nucleotide sequence ID" value="NZ_FMYN01000004.1"/>
</dbReference>
<organism evidence="5 6">
    <name type="scientific">Exiguobacterium indicum</name>
    <dbReference type="NCBI Taxonomy" id="296995"/>
    <lineage>
        <taxon>Bacteria</taxon>
        <taxon>Bacillati</taxon>
        <taxon>Bacillota</taxon>
        <taxon>Bacilli</taxon>
        <taxon>Bacillales</taxon>
        <taxon>Bacillales Family XII. Incertae Sedis</taxon>
        <taxon>Exiguobacterium</taxon>
    </lineage>
</organism>
<keyword evidence="1" id="KW-0677">Repeat</keyword>
<keyword evidence="3 5" id="KW-0067">ATP-binding</keyword>
<dbReference type="InterPro" id="IPR003593">
    <property type="entry name" value="AAA+_ATPase"/>
</dbReference>
<evidence type="ECO:0000313" key="5">
    <source>
        <dbReference type="EMBL" id="KSU48347.1"/>
    </source>
</evidence>
<dbReference type="Pfam" id="PF00005">
    <property type="entry name" value="ABC_tran"/>
    <property type="match status" value="2"/>
</dbReference>
<dbReference type="SMART" id="SM00382">
    <property type="entry name" value="AAA"/>
    <property type="match status" value="2"/>
</dbReference>
<reference evidence="5 6" key="1">
    <citation type="journal article" date="2015" name="Int. J. Syst. Evol. Microbiol.">
        <title>Exiguobacterium enclense sp. nov., isolated from sediment.</title>
        <authorList>
            <person name="Dastager S.G."/>
            <person name="Mawlankar R."/>
            <person name="Sonalkar V.V."/>
            <person name="Thorat M.N."/>
            <person name="Mual P."/>
            <person name="Verma A."/>
            <person name="Krishnamurthi S."/>
            <person name="Tang S.K."/>
            <person name="Li W.J."/>
        </authorList>
    </citation>
    <scope>NUCLEOTIDE SEQUENCE [LARGE SCALE GENOMIC DNA]</scope>
    <source>
        <strain evidence="5 6">NIO-1109</strain>
    </source>
</reference>
<sequence>MITVQNVGLRFADRKLFEDVNIKFTPGNCYGLIGANGAGKSTFLKILAGDIEAQQGDVIITPGERLGVLRQNHYEYEEFQVIETVMMGHKRLYEVMKEKDAIYMKEDFSDEDGMRAAELEGEFAEMNGWEAESEAAMLLQGLGIKEDLHSKTMAELTGSEKVKVLLAQALFGKPDILLLDEPTNGLDLKAVKWLEEFLIGFENTVIVISHDRHFLNNVCTHMADLDYGKIQLYIGNYDFWYESSQLASRMASDQNKKKEEKIKELQAFIARFSSNASKAKQATSRKKLLDKITLDDIRPSSRRYPFVGFTPEREIGNDLLMVDGISKTIDGVKVLDNVRFSLNKTDKVAFISQSDIAITTLFKILMGEMEPDSGTFKWGVTTSQSYLPKDNSEFFEGSDKTILDWLRQYSPADESDTFLRGFLGRMLFSGEEVMKKASVLSGGEKVRCMLSKAMLSGANVLVLDDPTNHLDLESITALNDGLIAYKGAMLFSSHDHQFVETIANRIIELTPNGIVDKETTYDEYLNNDTIQQQLKALYAQ</sequence>
<dbReference type="Gene3D" id="3.40.50.300">
    <property type="entry name" value="P-loop containing nucleotide triphosphate hydrolases"/>
    <property type="match status" value="2"/>
</dbReference>
<proteinExistence type="predicted"/>
<dbReference type="Proteomes" id="UP000053797">
    <property type="component" value="Unassembled WGS sequence"/>
</dbReference>
<accession>A0A0V8GDN4</accession>
<dbReference type="PROSITE" id="PS50893">
    <property type="entry name" value="ABC_TRANSPORTER_2"/>
    <property type="match status" value="2"/>
</dbReference>
<dbReference type="InterPro" id="IPR032781">
    <property type="entry name" value="ABC_tran_Xtn"/>
</dbReference>
<evidence type="ECO:0000313" key="6">
    <source>
        <dbReference type="Proteomes" id="UP000053797"/>
    </source>
</evidence>
<dbReference type="InterPro" id="IPR051309">
    <property type="entry name" value="ABCF_ATPase"/>
</dbReference>
<dbReference type="Pfam" id="PF12848">
    <property type="entry name" value="ABC_tran_Xtn"/>
    <property type="match status" value="1"/>
</dbReference>
<name>A0A0V8GDN4_9BACL</name>
<gene>
    <name evidence="5" type="ORF">AS033_12035</name>
</gene>